<dbReference type="InterPro" id="IPR022783">
    <property type="entry name" value="GCFC_dom"/>
</dbReference>
<proteinExistence type="inferred from homology"/>
<comment type="similarity">
    <text evidence="2">Belongs to the GCF family.</text>
</comment>
<feature type="coiled-coil region" evidence="4">
    <location>
        <begin position="311"/>
        <end position="374"/>
    </location>
</feature>
<keyword evidence="3" id="KW-0539">Nucleus</keyword>
<evidence type="ECO:0000313" key="7">
    <source>
        <dbReference type="EMBL" id="CAI9548391.1"/>
    </source>
</evidence>
<keyword evidence="8" id="KW-1185">Reference proteome</keyword>
<dbReference type="Pfam" id="PF07842">
    <property type="entry name" value="GCFC"/>
    <property type="match status" value="1"/>
</dbReference>
<evidence type="ECO:0000256" key="3">
    <source>
        <dbReference type="ARBA" id="ARBA00023242"/>
    </source>
</evidence>
<dbReference type="EMBL" id="CATNWA010004671">
    <property type="protein sequence ID" value="CAI9548391.1"/>
    <property type="molecule type" value="Genomic_DNA"/>
</dbReference>
<accession>A0ABN9BLK7</accession>
<evidence type="ECO:0000256" key="4">
    <source>
        <dbReference type="SAM" id="Coils"/>
    </source>
</evidence>
<evidence type="ECO:0000256" key="1">
    <source>
        <dbReference type="ARBA" id="ARBA00004123"/>
    </source>
</evidence>
<feature type="domain" description="GCF C-terminal" evidence="6">
    <location>
        <begin position="483"/>
        <end position="692"/>
    </location>
</feature>
<comment type="subcellular location">
    <subcellularLocation>
        <location evidence="1">Nucleus</location>
    </subcellularLocation>
</comment>
<dbReference type="InterPro" id="IPR012890">
    <property type="entry name" value="GCFC2-like"/>
</dbReference>
<protein>
    <recommendedName>
        <fullName evidence="6">GCF C-terminal domain-containing protein</fullName>
    </recommendedName>
</protein>
<feature type="compositionally biased region" description="Low complexity" evidence="5">
    <location>
        <begin position="141"/>
        <end position="151"/>
    </location>
</feature>
<feature type="compositionally biased region" description="Basic and acidic residues" evidence="5">
    <location>
        <begin position="47"/>
        <end position="61"/>
    </location>
</feature>
<feature type="compositionally biased region" description="Basic residues" evidence="5">
    <location>
        <begin position="1"/>
        <end position="11"/>
    </location>
</feature>
<dbReference type="PANTHER" id="PTHR12214">
    <property type="entry name" value="GC-RICH SEQUENCE DNA-BINDING FACTOR"/>
    <property type="match status" value="1"/>
</dbReference>
<evidence type="ECO:0000256" key="5">
    <source>
        <dbReference type="SAM" id="MobiDB-lite"/>
    </source>
</evidence>
<dbReference type="PANTHER" id="PTHR12214:SF4">
    <property type="entry name" value="INTRON LARGE COMPLEX COMPONENT GCFC2"/>
    <property type="match status" value="1"/>
</dbReference>
<keyword evidence="4" id="KW-0175">Coiled coil</keyword>
<dbReference type="Proteomes" id="UP001162483">
    <property type="component" value="Unassembled WGS sequence"/>
</dbReference>
<feature type="region of interest" description="Disordered" evidence="5">
    <location>
        <begin position="99"/>
        <end position="246"/>
    </location>
</feature>
<sequence>MFRKPNRNLRVRRAESSGEEEEEGDRSQVERPRRPVGRGLSCGTKKRKEEEADIEKRKTEDPADTSTGTGGLLSFTEEREGEGVAFRIKKPSVNAVVFKVQKKTENVDVPSRSPDDSRRGSEQEHSEPEDLECYKEESPGSASTSTSSSASPLQEGEIPDAKEIRAARRQRKLARAKGDFISLHVPHEPSDSSQSESDNELDDHEKRIKFAPGVKNLNERIAEEMASSSDSDSKNLEDDDEQDRWEEQQIRKAVKYPQAMSEHTLRGDSPPQVKRHVEPKLVPINMEDIKKKLTTRIASIQEVHRSHLLDSEKYTHDLENSKNVLEKLEKSSSEQSFKFFKEMKIYVENFVDCLNEKIHQINELEEEMFQILKNRARTLLERRQDNLRNESVAVQKLSGNGVTSDVDTSDDMMEKQIQDCELRRRKRRRRRVESGEEDHFEGMSSDDELTTDLENNIQRSRENILVQCKTIFDDVHEDFCRIKNVLCKFHEWRVRFSESYYDAYISLCLHKILNPLVRLQLIGWNPLEDVTDLDQMPWYCDLEEFCFTKEENENNIEENADHKVLSAVIEKTVVPRVSGFIEHVWDPLSSQQTERLVCFCKTHVLENESSKTVKDLITCLVSRLKKAIEDDVYIPLYPKRVLEDRNSPHSKFRERQFWSAVKLLGNVTCWDGFLEEGTLQELSLDKLLNRYLLLVLLNAEPNSDAVTKCSKIVECLPQSWFKGIESGSSLTRLSNFSKHLEQCIHAVHKQNDRESMEILTSLLMKIKAQNSAEEVMEKYSIALRT</sequence>
<evidence type="ECO:0000313" key="8">
    <source>
        <dbReference type="Proteomes" id="UP001162483"/>
    </source>
</evidence>
<gene>
    <name evidence="7" type="ORF">SPARVUS_LOCUS3145151</name>
</gene>
<evidence type="ECO:0000259" key="6">
    <source>
        <dbReference type="Pfam" id="PF07842"/>
    </source>
</evidence>
<organism evidence="7 8">
    <name type="scientific">Staurois parvus</name>
    <dbReference type="NCBI Taxonomy" id="386267"/>
    <lineage>
        <taxon>Eukaryota</taxon>
        <taxon>Metazoa</taxon>
        <taxon>Chordata</taxon>
        <taxon>Craniata</taxon>
        <taxon>Vertebrata</taxon>
        <taxon>Euteleostomi</taxon>
        <taxon>Amphibia</taxon>
        <taxon>Batrachia</taxon>
        <taxon>Anura</taxon>
        <taxon>Neobatrachia</taxon>
        <taxon>Ranoidea</taxon>
        <taxon>Ranidae</taxon>
        <taxon>Staurois</taxon>
    </lineage>
</organism>
<feature type="region of interest" description="Disordered" evidence="5">
    <location>
        <begin position="1"/>
        <end position="85"/>
    </location>
</feature>
<reference evidence="7" key="1">
    <citation type="submission" date="2023-05" db="EMBL/GenBank/DDBJ databases">
        <authorList>
            <person name="Stuckert A."/>
        </authorList>
    </citation>
    <scope>NUCLEOTIDE SEQUENCE</scope>
</reference>
<feature type="compositionally biased region" description="Basic and acidic residues" evidence="5">
    <location>
        <begin position="113"/>
        <end position="138"/>
    </location>
</feature>
<comment type="caution">
    <text evidence="7">The sequence shown here is derived from an EMBL/GenBank/DDBJ whole genome shotgun (WGS) entry which is preliminary data.</text>
</comment>
<name>A0ABN9BLK7_9NEOB</name>
<evidence type="ECO:0000256" key="2">
    <source>
        <dbReference type="ARBA" id="ARBA00010801"/>
    </source>
</evidence>